<dbReference type="RefSeq" id="XP_008881396.1">
    <property type="nucleotide sequence ID" value="XM_008883174.1"/>
</dbReference>
<evidence type="ECO:0008006" key="2">
    <source>
        <dbReference type="Google" id="ProtNLM"/>
    </source>
</evidence>
<gene>
    <name evidence="1" type="ORF">H310_15189</name>
</gene>
<name>A0A024T7U3_9STRA</name>
<evidence type="ECO:0000313" key="1">
    <source>
        <dbReference type="EMBL" id="ETV89968.1"/>
    </source>
</evidence>
<protein>
    <recommendedName>
        <fullName evidence="2">Transposase Tc1-like domain-containing protein</fullName>
    </recommendedName>
</protein>
<proteinExistence type="predicted"/>
<dbReference type="EMBL" id="KI914164">
    <property type="protein sequence ID" value="ETV89968.1"/>
    <property type="molecule type" value="Genomic_DNA"/>
</dbReference>
<reference evidence="1" key="1">
    <citation type="submission" date="2013-12" db="EMBL/GenBank/DDBJ databases">
        <title>The Genome Sequence of Aphanomyces invadans NJM9701.</title>
        <authorList>
            <consortium name="The Broad Institute Genomics Platform"/>
            <person name="Russ C."/>
            <person name="Tyler B."/>
            <person name="van West P."/>
            <person name="Dieguez-Uribeondo J."/>
            <person name="Young S.K."/>
            <person name="Zeng Q."/>
            <person name="Gargeya S."/>
            <person name="Fitzgerald M."/>
            <person name="Abouelleil A."/>
            <person name="Alvarado L."/>
            <person name="Chapman S.B."/>
            <person name="Gainer-Dewar J."/>
            <person name="Goldberg J."/>
            <person name="Griggs A."/>
            <person name="Gujja S."/>
            <person name="Hansen M."/>
            <person name="Howarth C."/>
            <person name="Imamovic A."/>
            <person name="Ireland A."/>
            <person name="Larimer J."/>
            <person name="McCowan C."/>
            <person name="Murphy C."/>
            <person name="Pearson M."/>
            <person name="Poon T.W."/>
            <person name="Priest M."/>
            <person name="Roberts A."/>
            <person name="Saif S."/>
            <person name="Shea T."/>
            <person name="Sykes S."/>
            <person name="Wortman J."/>
            <person name="Nusbaum C."/>
            <person name="Birren B."/>
        </authorList>
    </citation>
    <scope>NUCLEOTIDE SEQUENCE [LARGE SCALE GENOMIC DNA]</scope>
    <source>
        <strain evidence="1">NJM9701</strain>
    </source>
</reference>
<sequence>MPNLQAKHKVGRLEYAKRHLRESTNWTEIIWSDEK</sequence>
<dbReference type="GeneID" id="20092239"/>
<accession>A0A024T7U3</accession>
<organism evidence="1">
    <name type="scientific">Aphanomyces invadans</name>
    <dbReference type="NCBI Taxonomy" id="157072"/>
    <lineage>
        <taxon>Eukaryota</taxon>
        <taxon>Sar</taxon>
        <taxon>Stramenopiles</taxon>
        <taxon>Oomycota</taxon>
        <taxon>Saprolegniomycetes</taxon>
        <taxon>Saprolegniales</taxon>
        <taxon>Verrucalvaceae</taxon>
        <taxon>Aphanomyces</taxon>
    </lineage>
</organism>
<dbReference type="VEuPathDB" id="FungiDB:H310_15189"/>
<dbReference type="AlphaFoldDB" id="A0A024T7U3"/>
<dbReference type="OrthoDB" id="3263820at2759"/>
<feature type="non-terminal residue" evidence="1">
    <location>
        <position position="35"/>
    </location>
</feature>